<dbReference type="InterPro" id="IPR010427">
    <property type="entry name" value="DUF1023"/>
</dbReference>
<organism evidence="2 3">
    <name type="scientific">Streptomyces avermitilis</name>
    <dbReference type="NCBI Taxonomy" id="33903"/>
    <lineage>
        <taxon>Bacteria</taxon>
        <taxon>Bacillati</taxon>
        <taxon>Actinomycetota</taxon>
        <taxon>Actinomycetes</taxon>
        <taxon>Kitasatosporales</taxon>
        <taxon>Streptomycetaceae</taxon>
        <taxon>Streptomyces</taxon>
    </lineage>
</organism>
<evidence type="ECO:0000313" key="3">
    <source>
        <dbReference type="Proteomes" id="UP000302139"/>
    </source>
</evidence>
<protein>
    <recommendedName>
        <fullName evidence="1">DUF1023 domain-containing protein</fullName>
    </recommendedName>
</protein>
<accession>A0A4D4LUA0</accession>
<evidence type="ECO:0000313" key="2">
    <source>
        <dbReference type="EMBL" id="GDY64595.1"/>
    </source>
</evidence>
<dbReference type="AlphaFoldDB" id="A0A4D4LUA0"/>
<evidence type="ECO:0000259" key="1">
    <source>
        <dbReference type="Pfam" id="PF06259"/>
    </source>
</evidence>
<dbReference type="EMBL" id="BJHX01000001">
    <property type="protein sequence ID" value="GDY64595.1"/>
    <property type="molecule type" value="Genomic_DNA"/>
</dbReference>
<sequence length="208" mass="21841">MLIAGAVVVPVSAAAAHPEIPAPAPATLAPVTAATLEATYAANRANAAEASRMAGAHGDHARAAADRSMAAPSRDFLTFDGRGRGRAVEVFGDLATADRVAVLVPGSDTTLDTYGRFRAGALALHQRTGPRTAVIAWLGYETPRTISTIALTATRAKEAAPNCGPYQRTSRPPRALRESWTQPLLAPRPAHLPALPLVRHGGLRPRRR</sequence>
<dbReference type="Pfam" id="PF06259">
    <property type="entry name" value="Abhydrolase_8"/>
    <property type="match status" value="1"/>
</dbReference>
<feature type="domain" description="DUF1023" evidence="1">
    <location>
        <begin position="80"/>
        <end position="168"/>
    </location>
</feature>
<reference evidence="2 3" key="1">
    <citation type="submission" date="2019-04" db="EMBL/GenBank/DDBJ databases">
        <title>Draft genome sequences of Streptomyces avermitilis NBRC 14893.</title>
        <authorList>
            <person name="Komaki H."/>
            <person name="Tamura T."/>
            <person name="Hosoyama A."/>
        </authorList>
    </citation>
    <scope>NUCLEOTIDE SEQUENCE [LARGE SCALE GENOMIC DNA]</scope>
    <source>
        <strain evidence="2 3">NBRC 14893</strain>
    </source>
</reference>
<dbReference type="Proteomes" id="UP000302139">
    <property type="component" value="Unassembled WGS sequence"/>
</dbReference>
<name>A0A4D4LUA0_STRAX</name>
<gene>
    <name evidence="2" type="ORF">SAV14893_039880</name>
</gene>
<comment type="caution">
    <text evidence="2">The sequence shown here is derived from an EMBL/GenBank/DDBJ whole genome shotgun (WGS) entry which is preliminary data.</text>
</comment>
<proteinExistence type="predicted"/>